<organism evidence="2 3">
    <name type="scientific">Pedobacter terrae</name>
    <dbReference type="NCBI Taxonomy" id="405671"/>
    <lineage>
        <taxon>Bacteria</taxon>
        <taxon>Pseudomonadati</taxon>
        <taxon>Bacteroidota</taxon>
        <taxon>Sphingobacteriia</taxon>
        <taxon>Sphingobacteriales</taxon>
        <taxon>Sphingobacteriaceae</taxon>
        <taxon>Pedobacter</taxon>
    </lineage>
</organism>
<proteinExistence type="predicted"/>
<feature type="signal peptide" evidence="1">
    <location>
        <begin position="1"/>
        <end position="21"/>
    </location>
</feature>
<dbReference type="OrthoDB" id="5873496at2"/>
<evidence type="ECO:0000313" key="2">
    <source>
        <dbReference type="EMBL" id="SDH22734.1"/>
    </source>
</evidence>
<accession>A0A1G8APC3</accession>
<reference evidence="3" key="1">
    <citation type="submission" date="2016-10" db="EMBL/GenBank/DDBJ databases">
        <authorList>
            <person name="Varghese N."/>
            <person name="Submissions S."/>
        </authorList>
    </citation>
    <scope>NUCLEOTIDE SEQUENCE [LARGE SCALE GENOMIC DNA]</scope>
    <source>
        <strain evidence="3">DSM 17933</strain>
    </source>
</reference>
<dbReference type="RefSeq" id="WP_090503006.1">
    <property type="nucleotide sequence ID" value="NZ_FNCH01000019.1"/>
</dbReference>
<feature type="chain" id="PRO_5011551956" evidence="1">
    <location>
        <begin position="22"/>
        <end position="117"/>
    </location>
</feature>
<name>A0A1G8APC3_9SPHI</name>
<dbReference type="AlphaFoldDB" id="A0A1G8APC3"/>
<gene>
    <name evidence="2" type="ORF">SAMN05421827_11997</name>
</gene>
<protein>
    <submittedName>
        <fullName evidence="2">Uncharacterized protein</fullName>
    </submittedName>
</protein>
<keyword evidence="1" id="KW-0732">Signal</keyword>
<sequence length="117" mass="13555">MKKIIFAAAMFACFGLSRVKAQNVNGVKLTDIHVDYIQIRAVKSFLTDRQWIALEHGQKVGDYSELYIRDDHDKKIEFNSAIDAINKMKGYGYELFSVYTEQIDQSSNRPVYVLKRK</sequence>
<evidence type="ECO:0000256" key="1">
    <source>
        <dbReference type="SAM" id="SignalP"/>
    </source>
</evidence>
<evidence type="ECO:0000313" key="3">
    <source>
        <dbReference type="Proteomes" id="UP000199643"/>
    </source>
</evidence>
<dbReference type="Proteomes" id="UP000199643">
    <property type="component" value="Unassembled WGS sequence"/>
</dbReference>
<keyword evidence="3" id="KW-1185">Reference proteome</keyword>
<dbReference type="EMBL" id="FNCH01000019">
    <property type="protein sequence ID" value="SDH22734.1"/>
    <property type="molecule type" value="Genomic_DNA"/>
</dbReference>